<evidence type="ECO:0000313" key="2">
    <source>
        <dbReference type="EMBL" id="OWK36280.1"/>
    </source>
</evidence>
<keyword evidence="1" id="KW-0732">Signal</keyword>
<dbReference type="Proteomes" id="UP000214646">
    <property type="component" value="Unassembled WGS sequence"/>
</dbReference>
<protein>
    <submittedName>
        <fullName evidence="2">Uncharacterized protein</fullName>
    </submittedName>
</protein>
<organism evidence="2 3">
    <name type="scientific">Fimbriiglobus ruber</name>
    <dbReference type="NCBI Taxonomy" id="1908690"/>
    <lineage>
        <taxon>Bacteria</taxon>
        <taxon>Pseudomonadati</taxon>
        <taxon>Planctomycetota</taxon>
        <taxon>Planctomycetia</taxon>
        <taxon>Gemmatales</taxon>
        <taxon>Gemmataceae</taxon>
        <taxon>Fimbriiglobus</taxon>
    </lineage>
</organism>
<gene>
    <name evidence="2" type="ORF">FRUB_08843</name>
</gene>
<name>A0A225D3W5_9BACT</name>
<accession>A0A225D3W5</accession>
<feature type="signal peptide" evidence="1">
    <location>
        <begin position="1"/>
        <end position="28"/>
    </location>
</feature>
<evidence type="ECO:0000313" key="3">
    <source>
        <dbReference type="Proteomes" id="UP000214646"/>
    </source>
</evidence>
<keyword evidence="3" id="KW-1185">Reference proteome</keyword>
<evidence type="ECO:0000256" key="1">
    <source>
        <dbReference type="SAM" id="SignalP"/>
    </source>
</evidence>
<feature type="chain" id="PRO_5012962948" evidence="1">
    <location>
        <begin position="29"/>
        <end position="209"/>
    </location>
</feature>
<comment type="caution">
    <text evidence="2">The sequence shown here is derived from an EMBL/GenBank/DDBJ whole genome shotgun (WGS) entry which is preliminary data.</text>
</comment>
<sequence>MATRDRRPRVTRAVIAALTFAAATAAVAVGADAVIMPDGFVIQGKWFKETELYEGIQINKANGFDVVEDGPKYVVFSTNAQKGGKIEKDAVRTEFVGYKTKLPNRFGWQVAPVVGVHYKPEDKSFDEKWHRVMLARDAETNYAFRMEQYVTYLDPYHVMIESSTHKWKSGYHTTELPIPVVLKLLRTHPDLKDVGGKSTRSGGSKSRRS</sequence>
<reference evidence="3" key="1">
    <citation type="submission" date="2017-06" db="EMBL/GenBank/DDBJ databases">
        <title>Genome analysis of Fimbriiglobus ruber SP5, the first member of the order Planctomycetales with confirmed chitinolytic capability.</title>
        <authorList>
            <person name="Ravin N.V."/>
            <person name="Rakitin A.L."/>
            <person name="Ivanova A.A."/>
            <person name="Beletsky A.V."/>
            <person name="Kulichevskaya I.S."/>
            <person name="Mardanov A.V."/>
            <person name="Dedysh S.N."/>
        </authorList>
    </citation>
    <scope>NUCLEOTIDE SEQUENCE [LARGE SCALE GENOMIC DNA]</scope>
    <source>
        <strain evidence="3">SP5</strain>
    </source>
</reference>
<proteinExistence type="predicted"/>
<dbReference type="AlphaFoldDB" id="A0A225D3W5"/>
<dbReference type="EMBL" id="NIDE01000017">
    <property type="protein sequence ID" value="OWK36280.1"/>
    <property type="molecule type" value="Genomic_DNA"/>
</dbReference>